<reference evidence="1 2" key="1">
    <citation type="submission" date="2018-02" db="EMBL/GenBank/DDBJ databases">
        <title>The genomes of Aspergillus section Nigri reveals drivers in fungal speciation.</title>
        <authorList>
            <consortium name="DOE Joint Genome Institute"/>
            <person name="Vesth T.C."/>
            <person name="Nybo J."/>
            <person name="Theobald S."/>
            <person name="Brandl J."/>
            <person name="Frisvad J.C."/>
            <person name="Nielsen K.F."/>
            <person name="Lyhne E.K."/>
            <person name="Kogle M.E."/>
            <person name="Kuo A."/>
            <person name="Riley R."/>
            <person name="Clum A."/>
            <person name="Nolan M."/>
            <person name="Lipzen A."/>
            <person name="Salamov A."/>
            <person name="Henrissat B."/>
            <person name="Wiebenga A."/>
            <person name="De vries R.P."/>
            <person name="Grigoriev I.V."/>
            <person name="Mortensen U.H."/>
            <person name="Andersen M.R."/>
            <person name="Baker S.E."/>
        </authorList>
    </citation>
    <scope>NUCLEOTIDE SEQUENCE [LARGE SCALE GENOMIC DNA]</scope>
    <source>
        <strain evidence="1 2">CBS 121057</strain>
    </source>
</reference>
<dbReference type="PANTHER" id="PTHR21310:SF51">
    <property type="entry name" value="AMINOGLYCOSIDE PHOSPHOTRANSFERASE DOMAIN-CONTAINING PROTEIN"/>
    <property type="match status" value="1"/>
</dbReference>
<dbReference type="VEuPathDB" id="FungiDB:BO78DRAFT_375428"/>
<sequence length="431" mass="48725">MCDTNNPDIQNPRAPTAEERFGDLLTISPDTLATLASEVRQKLTTDAFTTATVIERLTGSNSLIHVVEFDDKLRYIIRLPRSGRPGHFTETAKRALIARVEMMRFIRKRTMIPMPEIYDFNASVENTLEAPYVVESFIPGTSVADAWFDESGPMPLDEKRLRILDSVAEAMAQLRGFYFDKIGTVGVDDQGHRRMYPSFYAEKSEAGIQYAAYGPYESTVEFLRDRLAVTSVEGGGDNPYDTGCRIFLDMMISCLPLSTKRRTDDRETFVLAAPQFESKNIRVDEQYNVTGIIDWDGAHTMPRFLGYAVFPGWITRDLDPVAYGWPYDTREDSPEQLKRYRLLYNRKMQGLLRGVGDARFVNKTHIFEAILAAIENPAARMEIVRTLVAKAFPASLDTAARLIEDAGDGELLRRDSERLRGGFEALLSIPR</sequence>
<proteinExistence type="predicted"/>
<dbReference type="OrthoDB" id="10003767at2759"/>
<gene>
    <name evidence="1" type="ORF">BO78DRAFT_375428</name>
</gene>
<dbReference type="Proteomes" id="UP000248423">
    <property type="component" value="Unassembled WGS sequence"/>
</dbReference>
<protein>
    <submittedName>
        <fullName evidence="1">Uncharacterized protein</fullName>
    </submittedName>
</protein>
<accession>A0A319DZS4</accession>
<dbReference type="AlphaFoldDB" id="A0A319DZS4"/>
<organism evidence="1 2">
    <name type="scientific">Aspergillus sclerotiicarbonarius (strain CBS 121057 / IBT 28362)</name>
    <dbReference type="NCBI Taxonomy" id="1448318"/>
    <lineage>
        <taxon>Eukaryota</taxon>
        <taxon>Fungi</taxon>
        <taxon>Dikarya</taxon>
        <taxon>Ascomycota</taxon>
        <taxon>Pezizomycotina</taxon>
        <taxon>Eurotiomycetes</taxon>
        <taxon>Eurotiomycetidae</taxon>
        <taxon>Eurotiales</taxon>
        <taxon>Aspergillaceae</taxon>
        <taxon>Aspergillus</taxon>
        <taxon>Aspergillus subgen. Circumdati</taxon>
    </lineage>
</organism>
<dbReference type="EMBL" id="KZ826382">
    <property type="protein sequence ID" value="PYI03322.1"/>
    <property type="molecule type" value="Genomic_DNA"/>
</dbReference>
<dbReference type="STRING" id="1448318.A0A319DZS4"/>
<evidence type="ECO:0000313" key="1">
    <source>
        <dbReference type="EMBL" id="PYI03322.1"/>
    </source>
</evidence>
<dbReference type="InterPro" id="IPR051678">
    <property type="entry name" value="AGP_Transferase"/>
</dbReference>
<keyword evidence="2" id="KW-1185">Reference proteome</keyword>
<dbReference type="InterPro" id="IPR011009">
    <property type="entry name" value="Kinase-like_dom_sf"/>
</dbReference>
<evidence type="ECO:0000313" key="2">
    <source>
        <dbReference type="Proteomes" id="UP000248423"/>
    </source>
</evidence>
<dbReference type="SUPFAM" id="SSF56112">
    <property type="entry name" value="Protein kinase-like (PK-like)"/>
    <property type="match status" value="1"/>
</dbReference>
<name>A0A319DZS4_ASPSB</name>
<dbReference type="PANTHER" id="PTHR21310">
    <property type="entry name" value="AMINOGLYCOSIDE PHOSPHOTRANSFERASE-RELATED-RELATED"/>
    <property type="match status" value="1"/>
</dbReference>